<name>A0A2P2KBC8_RHIMU</name>
<proteinExistence type="predicted"/>
<evidence type="ECO:0000313" key="2">
    <source>
        <dbReference type="EMBL" id="MBX03035.1"/>
    </source>
</evidence>
<feature type="signal peptide" evidence="1">
    <location>
        <begin position="1"/>
        <end position="18"/>
    </location>
</feature>
<protein>
    <submittedName>
        <fullName evidence="2">Uncharacterized protein</fullName>
    </submittedName>
</protein>
<sequence>MLLALLLISMSNMPVTYFVALSFIYNLCNPQLLDTCMRQNALSRENTSYKQNLLLNF</sequence>
<dbReference type="AlphaFoldDB" id="A0A2P2KBC8"/>
<accession>A0A2P2KBC8</accession>
<keyword evidence="1" id="KW-0732">Signal</keyword>
<feature type="chain" id="PRO_5015177603" evidence="1">
    <location>
        <begin position="19"/>
        <end position="57"/>
    </location>
</feature>
<reference evidence="2" key="1">
    <citation type="submission" date="2018-02" db="EMBL/GenBank/DDBJ databases">
        <title>Rhizophora mucronata_Transcriptome.</title>
        <authorList>
            <person name="Meera S.P."/>
            <person name="Sreeshan A."/>
            <person name="Augustine A."/>
        </authorList>
    </citation>
    <scope>NUCLEOTIDE SEQUENCE</scope>
    <source>
        <tissue evidence="2">Leaf</tissue>
    </source>
</reference>
<organism evidence="2">
    <name type="scientific">Rhizophora mucronata</name>
    <name type="common">Asiatic mangrove</name>
    <dbReference type="NCBI Taxonomy" id="61149"/>
    <lineage>
        <taxon>Eukaryota</taxon>
        <taxon>Viridiplantae</taxon>
        <taxon>Streptophyta</taxon>
        <taxon>Embryophyta</taxon>
        <taxon>Tracheophyta</taxon>
        <taxon>Spermatophyta</taxon>
        <taxon>Magnoliopsida</taxon>
        <taxon>eudicotyledons</taxon>
        <taxon>Gunneridae</taxon>
        <taxon>Pentapetalae</taxon>
        <taxon>rosids</taxon>
        <taxon>fabids</taxon>
        <taxon>Malpighiales</taxon>
        <taxon>Rhizophoraceae</taxon>
        <taxon>Rhizophora</taxon>
    </lineage>
</organism>
<evidence type="ECO:0000256" key="1">
    <source>
        <dbReference type="SAM" id="SignalP"/>
    </source>
</evidence>
<dbReference type="EMBL" id="GGEC01022551">
    <property type="protein sequence ID" value="MBX03035.1"/>
    <property type="molecule type" value="Transcribed_RNA"/>
</dbReference>